<keyword evidence="7" id="KW-0653">Protein transport</keyword>
<evidence type="ECO:0000256" key="4">
    <source>
        <dbReference type="ARBA" id="ARBA00022475"/>
    </source>
</evidence>
<dbReference type="SUPFAM" id="SSF74653">
    <property type="entry name" value="TolA/TonB C-terminal domain"/>
    <property type="match status" value="1"/>
</dbReference>
<feature type="domain" description="TonB C-terminal" evidence="11">
    <location>
        <begin position="85"/>
        <end position="173"/>
    </location>
</feature>
<keyword evidence="4" id="KW-1003">Cell membrane</keyword>
<evidence type="ECO:0000313" key="12">
    <source>
        <dbReference type="EMBL" id="SUB87708.1"/>
    </source>
</evidence>
<dbReference type="InterPro" id="IPR006260">
    <property type="entry name" value="TonB/TolA_C"/>
</dbReference>
<name>A0A379E4R1_9BACT</name>
<dbReference type="Proteomes" id="UP000255469">
    <property type="component" value="Unassembled WGS sequence"/>
</dbReference>
<dbReference type="PANTHER" id="PTHR33446:SF2">
    <property type="entry name" value="PROTEIN TONB"/>
    <property type="match status" value="1"/>
</dbReference>
<dbReference type="GO" id="GO:0098797">
    <property type="term" value="C:plasma membrane protein complex"/>
    <property type="evidence" value="ECO:0007669"/>
    <property type="project" value="TreeGrafter"/>
</dbReference>
<evidence type="ECO:0000256" key="3">
    <source>
        <dbReference type="ARBA" id="ARBA00022448"/>
    </source>
</evidence>
<dbReference type="AlphaFoldDB" id="A0A379E4R1"/>
<keyword evidence="5" id="KW-0997">Cell inner membrane</keyword>
<dbReference type="GO" id="GO:0031992">
    <property type="term" value="F:energy transducer activity"/>
    <property type="evidence" value="ECO:0007669"/>
    <property type="project" value="TreeGrafter"/>
</dbReference>
<gene>
    <name evidence="12" type="ORF">NCTC13067_01388</name>
</gene>
<keyword evidence="3" id="KW-0813">Transport</keyword>
<accession>A0A379E4R1</accession>
<sequence length="173" mass="19654">MKTKLFYVLLMCFVAVGNADAQHQPMKSKKRKDECSFSPKICAEPSSVPCCDTASVVVRMDKEDTVTTDRKPLMETVCSFEESPCFPGDFNAFVAANLRYPPVLQETCVQGRVIVRFFVSPKGRCSRFTVLRSVDPVLDQEALRVLKTMPAWKWKRKPRKGVWVGVPITFRLQ</sequence>
<evidence type="ECO:0000256" key="2">
    <source>
        <dbReference type="ARBA" id="ARBA00006555"/>
    </source>
</evidence>
<feature type="chain" id="PRO_5017011830" evidence="10">
    <location>
        <begin position="22"/>
        <end position="173"/>
    </location>
</feature>
<dbReference type="PANTHER" id="PTHR33446">
    <property type="entry name" value="PROTEIN TONB-RELATED"/>
    <property type="match status" value="1"/>
</dbReference>
<organism evidence="12 13">
    <name type="scientific">Prevotella denticola</name>
    <dbReference type="NCBI Taxonomy" id="28129"/>
    <lineage>
        <taxon>Bacteria</taxon>
        <taxon>Pseudomonadati</taxon>
        <taxon>Bacteroidota</taxon>
        <taxon>Bacteroidia</taxon>
        <taxon>Bacteroidales</taxon>
        <taxon>Prevotellaceae</taxon>
        <taxon>Prevotella</taxon>
    </lineage>
</organism>
<comment type="similarity">
    <text evidence="2">Belongs to the TonB family.</text>
</comment>
<protein>
    <submittedName>
        <fullName evidence="12">TonB family C-terminal domain</fullName>
    </submittedName>
</protein>
<comment type="subcellular location">
    <subcellularLocation>
        <location evidence="1">Cell inner membrane</location>
        <topology evidence="1">Single-pass membrane protein</topology>
        <orientation evidence="1">Periplasmic side</orientation>
    </subcellularLocation>
</comment>
<dbReference type="EMBL" id="UGTM01000001">
    <property type="protein sequence ID" value="SUB87708.1"/>
    <property type="molecule type" value="Genomic_DNA"/>
</dbReference>
<dbReference type="NCBIfam" id="TIGR01352">
    <property type="entry name" value="tonB_Cterm"/>
    <property type="match status" value="1"/>
</dbReference>
<evidence type="ECO:0000256" key="8">
    <source>
        <dbReference type="ARBA" id="ARBA00022989"/>
    </source>
</evidence>
<feature type="signal peptide" evidence="10">
    <location>
        <begin position="1"/>
        <end position="21"/>
    </location>
</feature>
<evidence type="ECO:0000256" key="7">
    <source>
        <dbReference type="ARBA" id="ARBA00022927"/>
    </source>
</evidence>
<dbReference type="InterPro" id="IPR037682">
    <property type="entry name" value="TonB_C"/>
</dbReference>
<dbReference type="InterPro" id="IPR051045">
    <property type="entry name" value="TonB-dependent_transducer"/>
</dbReference>
<evidence type="ECO:0000256" key="10">
    <source>
        <dbReference type="SAM" id="SignalP"/>
    </source>
</evidence>
<keyword evidence="6" id="KW-0812">Transmembrane</keyword>
<evidence type="ECO:0000256" key="9">
    <source>
        <dbReference type="ARBA" id="ARBA00023136"/>
    </source>
</evidence>
<keyword evidence="9" id="KW-0472">Membrane</keyword>
<dbReference type="PROSITE" id="PS52015">
    <property type="entry name" value="TONB_CTD"/>
    <property type="match status" value="1"/>
</dbReference>
<evidence type="ECO:0000313" key="13">
    <source>
        <dbReference type="Proteomes" id="UP000255469"/>
    </source>
</evidence>
<dbReference type="GO" id="GO:0055085">
    <property type="term" value="P:transmembrane transport"/>
    <property type="evidence" value="ECO:0007669"/>
    <property type="project" value="InterPro"/>
</dbReference>
<keyword evidence="8" id="KW-1133">Transmembrane helix</keyword>
<keyword evidence="10" id="KW-0732">Signal</keyword>
<dbReference type="Gene3D" id="3.30.1150.10">
    <property type="match status" value="1"/>
</dbReference>
<evidence type="ECO:0000256" key="5">
    <source>
        <dbReference type="ARBA" id="ARBA00022519"/>
    </source>
</evidence>
<evidence type="ECO:0000256" key="1">
    <source>
        <dbReference type="ARBA" id="ARBA00004383"/>
    </source>
</evidence>
<evidence type="ECO:0000256" key="6">
    <source>
        <dbReference type="ARBA" id="ARBA00022692"/>
    </source>
</evidence>
<dbReference type="Pfam" id="PF03544">
    <property type="entry name" value="TonB_C"/>
    <property type="match status" value="1"/>
</dbReference>
<evidence type="ECO:0000259" key="11">
    <source>
        <dbReference type="PROSITE" id="PS52015"/>
    </source>
</evidence>
<reference evidence="12 13" key="1">
    <citation type="submission" date="2018-06" db="EMBL/GenBank/DDBJ databases">
        <authorList>
            <consortium name="Pathogen Informatics"/>
            <person name="Doyle S."/>
        </authorList>
    </citation>
    <scope>NUCLEOTIDE SEQUENCE [LARGE SCALE GENOMIC DNA]</scope>
    <source>
        <strain evidence="12 13">NCTC13067</strain>
    </source>
</reference>
<dbReference type="RefSeq" id="WP_025068352.1">
    <property type="nucleotide sequence ID" value="NZ_CAUVPN010000001.1"/>
</dbReference>
<dbReference type="GO" id="GO:0015031">
    <property type="term" value="P:protein transport"/>
    <property type="evidence" value="ECO:0007669"/>
    <property type="project" value="UniProtKB-KW"/>
</dbReference>
<proteinExistence type="inferred from homology"/>